<accession>A0A4S2LB99</accession>
<dbReference type="EMBL" id="SJOL01008319">
    <property type="protein sequence ID" value="TGZ60642.1"/>
    <property type="molecule type" value="Genomic_DNA"/>
</dbReference>
<dbReference type="Proteomes" id="UP000308267">
    <property type="component" value="Unassembled WGS sequence"/>
</dbReference>
<sequence>MHLNPGLTGSLLYAQLDQSICHFDVLLLYKAAQNLFDQLECLSSILVFLEEYARTNLTLTKNSMHVLVEIARIALHGFFRKYYLQVVRTQIFFRNDSCHTYQCLFFPTLQE</sequence>
<evidence type="ECO:0000313" key="2">
    <source>
        <dbReference type="Proteomes" id="UP000308267"/>
    </source>
</evidence>
<proteinExistence type="predicted"/>
<reference evidence="1 2" key="1">
    <citation type="journal article" date="2019" name="BMC Genomics">
        <title>New insights from Opisthorchis felineus genome: update on genomics of the epidemiologically important liver flukes.</title>
        <authorList>
            <person name="Ershov N.I."/>
            <person name="Mordvinov V.A."/>
            <person name="Prokhortchouk E.B."/>
            <person name="Pakharukova M.Y."/>
            <person name="Gunbin K.V."/>
            <person name="Ustyantsev K."/>
            <person name="Genaev M.A."/>
            <person name="Blinov A.G."/>
            <person name="Mazur A."/>
            <person name="Boulygina E."/>
            <person name="Tsygankova S."/>
            <person name="Khrameeva E."/>
            <person name="Chekanov N."/>
            <person name="Fan G."/>
            <person name="Xiao A."/>
            <person name="Zhang H."/>
            <person name="Xu X."/>
            <person name="Yang H."/>
            <person name="Solovyev V."/>
            <person name="Lee S.M."/>
            <person name="Liu X."/>
            <person name="Afonnikov D.A."/>
            <person name="Skryabin K.G."/>
        </authorList>
    </citation>
    <scope>NUCLEOTIDE SEQUENCE [LARGE SCALE GENOMIC DNA]</scope>
    <source>
        <strain evidence="1">AK-0245</strain>
        <tissue evidence="1">Whole organism</tissue>
    </source>
</reference>
<keyword evidence="2" id="KW-1185">Reference proteome</keyword>
<comment type="caution">
    <text evidence="1">The sequence shown here is derived from an EMBL/GenBank/DDBJ whole genome shotgun (WGS) entry which is preliminary data.</text>
</comment>
<evidence type="ECO:0000313" key="1">
    <source>
        <dbReference type="EMBL" id="TGZ60642.1"/>
    </source>
</evidence>
<name>A0A4S2LB99_OPIFE</name>
<dbReference type="AlphaFoldDB" id="A0A4S2LB99"/>
<organism evidence="1 2">
    <name type="scientific">Opisthorchis felineus</name>
    <dbReference type="NCBI Taxonomy" id="147828"/>
    <lineage>
        <taxon>Eukaryota</taxon>
        <taxon>Metazoa</taxon>
        <taxon>Spiralia</taxon>
        <taxon>Lophotrochozoa</taxon>
        <taxon>Platyhelminthes</taxon>
        <taxon>Trematoda</taxon>
        <taxon>Digenea</taxon>
        <taxon>Opisthorchiida</taxon>
        <taxon>Opisthorchiata</taxon>
        <taxon>Opisthorchiidae</taxon>
        <taxon>Opisthorchis</taxon>
    </lineage>
</organism>
<protein>
    <submittedName>
        <fullName evidence="1">Uncharacterized protein</fullName>
    </submittedName>
</protein>
<gene>
    <name evidence="1" type="ORF">CRM22_008400</name>
</gene>